<dbReference type="AlphaFoldDB" id="F2TZG4"/>
<keyword evidence="4" id="KW-0694">RNA-binding</keyword>
<accession>F2TZG4</accession>
<dbReference type="RefSeq" id="XP_004997944.1">
    <property type="nucleotide sequence ID" value="XM_004997887.1"/>
</dbReference>
<dbReference type="EMBL" id="GL832957">
    <property type="protein sequence ID" value="EGD78988.1"/>
    <property type="molecule type" value="Genomic_DNA"/>
</dbReference>
<sequence>MLRLLLCLCRVGVGSARLRALGCNTSIMAAKRSASQIACDGTRQAHVTSPMPHAALYVGDEASDIGESVAKIACVSHSPPTTPTTPTTPAATTRATAATPAVTATHTVVAAPTPDTTHTPSHCSTSSTELTRCARNNSASNALPTSKRALSTTRAARKAKAPAHPVPSVMVWVGLGNPGSAYKHTRHNLGFMALDAVAAAKSLTWTKDRKCKAMTCSFETGGVKVHMLKPLTYMNLSGDAVRSFLRYAKPLANAETAQSKTGGGGSAAAARCVLAVCDDLDQPLGRMKLKLKGSAGGHNGLRSIEQRLASQEYMRLRLGIGPMAGRTTTAKRAVQDFVLTHFASDEQDALERVVAHARDALLLLTRENNLDKCMTAINDKASPFQVT</sequence>
<evidence type="ECO:0000256" key="5">
    <source>
        <dbReference type="ARBA" id="ARBA00038063"/>
    </source>
</evidence>
<keyword evidence="7" id="KW-0732">Signal</keyword>
<evidence type="ECO:0000313" key="9">
    <source>
        <dbReference type="Proteomes" id="UP000007799"/>
    </source>
</evidence>
<keyword evidence="9" id="KW-1185">Reference proteome</keyword>
<dbReference type="EC" id="3.1.1.29" evidence="1"/>
<reference evidence="8" key="1">
    <citation type="submission" date="2009-08" db="EMBL/GenBank/DDBJ databases">
        <title>Annotation of Salpingoeca rosetta.</title>
        <authorList>
            <consortium name="The Broad Institute Genome Sequencing Platform"/>
            <person name="Russ C."/>
            <person name="Cuomo C."/>
            <person name="Burger G."/>
            <person name="Gray M.W."/>
            <person name="Holland P.W.H."/>
            <person name="King N."/>
            <person name="Lang F.B.F."/>
            <person name="Roger A.J."/>
            <person name="Ruiz-Trillo I."/>
            <person name="Young S.K."/>
            <person name="Zeng Q."/>
            <person name="Gargeya S."/>
            <person name="Alvarado L."/>
            <person name="Berlin A."/>
            <person name="Chapman S.B."/>
            <person name="Chen Z."/>
            <person name="Freedman E."/>
            <person name="Gellesch M."/>
            <person name="Goldberg J."/>
            <person name="Griggs A."/>
            <person name="Gujja S."/>
            <person name="Heilman E."/>
            <person name="Heiman D."/>
            <person name="Howarth C."/>
            <person name="Mehta T."/>
            <person name="Neiman D."/>
            <person name="Pearson M."/>
            <person name="Roberts A."/>
            <person name="Saif S."/>
            <person name="Shea T."/>
            <person name="Shenoy N."/>
            <person name="Sisk P."/>
            <person name="Stolte C."/>
            <person name="Sykes S."/>
            <person name="White J."/>
            <person name="Yandava C."/>
            <person name="Haas B."/>
            <person name="Nusbaum C."/>
            <person name="Birren B."/>
        </authorList>
    </citation>
    <scope>NUCLEOTIDE SEQUENCE [LARGE SCALE GENOMIC DNA]</scope>
    <source>
        <strain evidence="8">ATCC 50818</strain>
    </source>
</reference>
<dbReference type="HAMAP" id="MF_00083">
    <property type="entry name" value="Pept_tRNA_hydro_bact"/>
    <property type="match status" value="1"/>
</dbReference>
<evidence type="ECO:0000256" key="2">
    <source>
        <dbReference type="ARBA" id="ARBA00022555"/>
    </source>
</evidence>
<dbReference type="PANTHER" id="PTHR17224">
    <property type="entry name" value="PEPTIDYL-TRNA HYDROLASE"/>
    <property type="match status" value="1"/>
</dbReference>
<evidence type="ECO:0000256" key="3">
    <source>
        <dbReference type="ARBA" id="ARBA00022801"/>
    </source>
</evidence>
<evidence type="ECO:0000256" key="4">
    <source>
        <dbReference type="ARBA" id="ARBA00022884"/>
    </source>
</evidence>
<dbReference type="PROSITE" id="PS01196">
    <property type="entry name" value="PEPT_TRNA_HYDROL_2"/>
    <property type="match status" value="1"/>
</dbReference>
<dbReference type="SUPFAM" id="SSF53178">
    <property type="entry name" value="Peptidyl-tRNA hydrolase-like"/>
    <property type="match status" value="1"/>
</dbReference>
<protein>
    <recommendedName>
        <fullName evidence="1">peptidyl-tRNA hydrolase</fullName>
        <ecNumber evidence="1">3.1.1.29</ecNumber>
    </recommendedName>
</protein>
<dbReference type="Proteomes" id="UP000007799">
    <property type="component" value="Unassembled WGS sequence"/>
</dbReference>
<evidence type="ECO:0000256" key="1">
    <source>
        <dbReference type="ARBA" id="ARBA00013260"/>
    </source>
</evidence>
<comment type="similarity">
    <text evidence="5">Belongs to the PTH family.</text>
</comment>
<evidence type="ECO:0000313" key="8">
    <source>
        <dbReference type="EMBL" id="EGD78988.1"/>
    </source>
</evidence>
<keyword evidence="2" id="KW-0820">tRNA-binding</keyword>
<name>F2TZG4_SALR5</name>
<organism evidence="9">
    <name type="scientific">Salpingoeca rosetta (strain ATCC 50818 / BSB-021)</name>
    <dbReference type="NCBI Taxonomy" id="946362"/>
    <lineage>
        <taxon>Eukaryota</taxon>
        <taxon>Choanoflagellata</taxon>
        <taxon>Craspedida</taxon>
        <taxon>Salpingoecidae</taxon>
        <taxon>Salpingoeca</taxon>
    </lineage>
</organism>
<feature type="chain" id="PRO_5003290113" description="peptidyl-tRNA hydrolase" evidence="7">
    <location>
        <begin position="17"/>
        <end position="387"/>
    </location>
</feature>
<dbReference type="Pfam" id="PF01195">
    <property type="entry name" value="Pept_tRNA_hydro"/>
    <property type="match status" value="1"/>
</dbReference>
<dbReference type="PROSITE" id="PS01195">
    <property type="entry name" value="PEPT_TRNA_HYDROL_1"/>
    <property type="match status" value="1"/>
</dbReference>
<proteinExistence type="inferred from homology"/>
<dbReference type="PANTHER" id="PTHR17224:SF1">
    <property type="entry name" value="PEPTIDYL-TRNA HYDROLASE"/>
    <property type="match status" value="1"/>
</dbReference>
<dbReference type="GeneID" id="16078540"/>
<dbReference type="Gene3D" id="3.40.50.1470">
    <property type="entry name" value="Peptidyl-tRNA hydrolase"/>
    <property type="match status" value="1"/>
</dbReference>
<dbReference type="KEGG" id="sre:PTSG_01959"/>
<dbReference type="STRING" id="946362.F2TZG4"/>
<dbReference type="InParanoid" id="F2TZG4"/>
<feature type="region of interest" description="Disordered" evidence="6">
    <location>
        <begin position="111"/>
        <end position="130"/>
    </location>
</feature>
<dbReference type="GO" id="GO:0000049">
    <property type="term" value="F:tRNA binding"/>
    <property type="evidence" value="ECO:0007669"/>
    <property type="project" value="UniProtKB-KW"/>
</dbReference>
<evidence type="ECO:0000256" key="6">
    <source>
        <dbReference type="SAM" id="MobiDB-lite"/>
    </source>
</evidence>
<feature type="compositionally biased region" description="Low complexity" evidence="6">
    <location>
        <begin position="111"/>
        <end position="128"/>
    </location>
</feature>
<dbReference type="InterPro" id="IPR018171">
    <property type="entry name" value="Pept_tRNA_hydro_CS"/>
</dbReference>
<dbReference type="GO" id="GO:0004045">
    <property type="term" value="F:peptidyl-tRNA hydrolase activity"/>
    <property type="evidence" value="ECO:0007669"/>
    <property type="project" value="UniProtKB-EC"/>
</dbReference>
<dbReference type="InterPro" id="IPR036416">
    <property type="entry name" value="Pept_tRNA_hydro_sf"/>
</dbReference>
<dbReference type="InterPro" id="IPR001328">
    <property type="entry name" value="Pept_tRNA_hydro"/>
</dbReference>
<dbReference type="eggNOG" id="KOG2255">
    <property type="taxonomic scope" value="Eukaryota"/>
</dbReference>
<feature type="signal peptide" evidence="7">
    <location>
        <begin position="1"/>
        <end position="16"/>
    </location>
</feature>
<gene>
    <name evidence="8" type="ORF">PTSG_01959</name>
</gene>
<keyword evidence="3 8" id="KW-0378">Hydrolase</keyword>
<dbReference type="OrthoDB" id="1711136at2759"/>
<dbReference type="FunCoup" id="F2TZG4">
    <property type="interactions" value="49"/>
</dbReference>
<evidence type="ECO:0000256" key="7">
    <source>
        <dbReference type="SAM" id="SignalP"/>
    </source>
</evidence>
<dbReference type="CDD" id="cd00462">
    <property type="entry name" value="PTH"/>
    <property type="match status" value="1"/>
</dbReference>